<dbReference type="AlphaFoldDB" id="A0A8X8X2R3"/>
<gene>
    <name evidence="2" type="ORF">SASPL_134226</name>
</gene>
<dbReference type="EMBL" id="PNBA02000012">
    <property type="protein sequence ID" value="KAG6406620.1"/>
    <property type="molecule type" value="Genomic_DNA"/>
</dbReference>
<evidence type="ECO:0008006" key="4">
    <source>
        <dbReference type="Google" id="ProtNLM"/>
    </source>
</evidence>
<proteinExistence type="predicted"/>
<keyword evidence="1" id="KW-0732">Signal</keyword>
<name>A0A8X8X2R3_SALSN</name>
<sequence>MKTHHFFLLILLHHFPALPAVKYEAINDAQHTPGGARFSSEIGIPYTEEIMKDINHFIYDIFQQYNESDRKPVDTVMVFIQQYDGAEAITYGENINVSALYLQGYEGNVKWEFTSLLHRELTHVFQWDGEGAAPVGLVEGMADYMILKSNYFPAGFAEAGKGERWDQGYDVTARFLDYCEGLRSGFVAEMNKKMRYSFSEDYFVELTGKPAAELWAEYKGKYVVH</sequence>
<accession>A0A8X8X2R3</accession>
<dbReference type="PANTHER" id="PTHR33321">
    <property type="match status" value="1"/>
</dbReference>
<dbReference type="PANTHER" id="PTHR33321:SF15">
    <property type="entry name" value="PLANT BASIC SECRETORY PROTEIN (BSP) FAMILY PROTEIN"/>
    <property type="match status" value="1"/>
</dbReference>
<evidence type="ECO:0000256" key="1">
    <source>
        <dbReference type="SAM" id="SignalP"/>
    </source>
</evidence>
<feature type="chain" id="PRO_5036504828" description="Plant basic secretory protein (BSP) family protein" evidence="1">
    <location>
        <begin position="21"/>
        <end position="225"/>
    </location>
</feature>
<organism evidence="2">
    <name type="scientific">Salvia splendens</name>
    <name type="common">Scarlet sage</name>
    <dbReference type="NCBI Taxonomy" id="180675"/>
    <lineage>
        <taxon>Eukaryota</taxon>
        <taxon>Viridiplantae</taxon>
        <taxon>Streptophyta</taxon>
        <taxon>Embryophyta</taxon>
        <taxon>Tracheophyta</taxon>
        <taxon>Spermatophyta</taxon>
        <taxon>Magnoliopsida</taxon>
        <taxon>eudicotyledons</taxon>
        <taxon>Gunneridae</taxon>
        <taxon>Pentapetalae</taxon>
        <taxon>asterids</taxon>
        <taxon>lamiids</taxon>
        <taxon>Lamiales</taxon>
        <taxon>Lamiaceae</taxon>
        <taxon>Nepetoideae</taxon>
        <taxon>Mentheae</taxon>
        <taxon>Salviinae</taxon>
        <taxon>Salvia</taxon>
        <taxon>Salvia subgen. Calosphace</taxon>
        <taxon>core Calosphace</taxon>
    </lineage>
</organism>
<evidence type="ECO:0000313" key="3">
    <source>
        <dbReference type="Proteomes" id="UP000298416"/>
    </source>
</evidence>
<keyword evidence="3" id="KW-1185">Reference proteome</keyword>
<protein>
    <recommendedName>
        <fullName evidence="4">Plant basic secretory protein (BSP) family protein</fullName>
    </recommendedName>
</protein>
<evidence type="ECO:0000313" key="2">
    <source>
        <dbReference type="EMBL" id="KAG6406620.1"/>
    </source>
</evidence>
<feature type="signal peptide" evidence="1">
    <location>
        <begin position="1"/>
        <end position="20"/>
    </location>
</feature>
<dbReference type="Pfam" id="PF04450">
    <property type="entry name" value="BSP"/>
    <property type="match status" value="1"/>
</dbReference>
<reference evidence="2" key="2">
    <citation type="submission" date="2020-08" db="EMBL/GenBank/DDBJ databases">
        <title>Plant Genome Project.</title>
        <authorList>
            <person name="Zhang R.-G."/>
        </authorList>
    </citation>
    <scope>NUCLEOTIDE SEQUENCE</scope>
    <source>
        <strain evidence="2">Huo1</strain>
        <tissue evidence="2">Leaf</tissue>
    </source>
</reference>
<comment type="caution">
    <text evidence="2">The sequence shown here is derived from an EMBL/GenBank/DDBJ whole genome shotgun (WGS) entry which is preliminary data.</text>
</comment>
<dbReference type="InterPro" id="IPR007541">
    <property type="entry name" value="Uncharacterised_BSP"/>
</dbReference>
<dbReference type="OrthoDB" id="891726at2759"/>
<dbReference type="Proteomes" id="UP000298416">
    <property type="component" value="Unassembled WGS sequence"/>
</dbReference>
<reference evidence="2" key="1">
    <citation type="submission" date="2018-01" db="EMBL/GenBank/DDBJ databases">
        <authorList>
            <person name="Mao J.F."/>
        </authorList>
    </citation>
    <scope>NUCLEOTIDE SEQUENCE</scope>
    <source>
        <strain evidence="2">Huo1</strain>
        <tissue evidence="2">Leaf</tissue>
    </source>
</reference>